<protein>
    <submittedName>
        <fullName evidence="2">Uncharacterized protein</fullName>
    </submittedName>
</protein>
<evidence type="ECO:0000313" key="2">
    <source>
        <dbReference type="EMBL" id="CAD9068329.1"/>
    </source>
</evidence>
<organism evidence="2">
    <name type="scientific">Vitrella brassicaformis</name>
    <dbReference type="NCBI Taxonomy" id="1169539"/>
    <lineage>
        <taxon>Eukaryota</taxon>
        <taxon>Sar</taxon>
        <taxon>Alveolata</taxon>
        <taxon>Colpodellida</taxon>
        <taxon>Vitrellaceae</taxon>
        <taxon>Vitrella</taxon>
    </lineage>
</organism>
<reference evidence="2" key="1">
    <citation type="submission" date="2021-01" db="EMBL/GenBank/DDBJ databases">
        <authorList>
            <person name="Corre E."/>
            <person name="Pelletier E."/>
            <person name="Niang G."/>
            <person name="Scheremetjew M."/>
            <person name="Finn R."/>
            <person name="Kale V."/>
            <person name="Holt S."/>
            <person name="Cochrane G."/>
            <person name="Meng A."/>
            <person name="Brown T."/>
            <person name="Cohen L."/>
        </authorList>
    </citation>
    <scope>NUCLEOTIDE SEQUENCE</scope>
    <source>
        <strain evidence="2">CCMP3346</strain>
    </source>
</reference>
<feature type="region of interest" description="Disordered" evidence="1">
    <location>
        <begin position="42"/>
        <end position="76"/>
    </location>
</feature>
<accession>A0A7S1KAN1</accession>
<name>A0A7S1KAN1_9ALVE</name>
<dbReference type="AlphaFoldDB" id="A0A7S1KAN1"/>
<gene>
    <name evidence="2" type="ORF">VBRA1451_LOCUS23403</name>
</gene>
<dbReference type="EMBL" id="HBGB01039764">
    <property type="protein sequence ID" value="CAD9068329.1"/>
    <property type="molecule type" value="Transcribed_RNA"/>
</dbReference>
<proteinExistence type="predicted"/>
<feature type="compositionally biased region" description="Basic and acidic residues" evidence="1">
    <location>
        <begin position="47"/>
        <end position="75"/>
    </location>
</feature>
<evidence type="ECO:0000256" key="1">
    <source>
        <dbReference type="SAM" id="MobiDB-lite"/>
    </source>
</evidence>
<sequence length="112" mass="12252">MYAFVYACVCMYVHAHTLHLHASSGIVASTAAQLTHVCAVSQQGSRRVRETDQEQRSEALERGGEGKTQRMREGAGRQAARSFLSYTHFGCLAANANVARIMQSIHNRQTGG</sequence>